<dbReference type="SUPFAM" id="SSF88659">
    <property type="entry name" value="Sigma3 and sigma4 domains of RNA polymerase sigma factors"/>
    <property type="match status" value="1"/>
</dbReference>
<sequence>MNESISRFRNLAEWPEDEWHALNIHLFIAANFNRYCSGLIKKIGLQYLPSDATDSMMSLFCDIAYRPLQTVHEKNLDATGNRRNQIMLGTLKMITNTRMVDALIKEYPSYVALEQLVEFRDEDNSLDAPFAHDEYRSVIPDVLLNESAFFAAETCDVDLEEVDLEEEMEKDRITVMLEMLRSYLTPVQYRHIRYAVCEGLTSQEIAHRTGHSVTNVRIMLLNARKKMLDLVPPHLTESMQEFLHRK</sequence>
<keyword evidence="2" id="KW-1185">Reference proteome</keyword>
<dbReference type="InterPro" id="IPR036388">
    <property type="entry name" value="WH-like_DNA-bd_sf"/>
</dbReference>
<dbReference type="OrthoDB" id="7058506at2"/>
<gene>
    <name evidence="1" type="ORF">Kalk_03805</name>
</gene>
<protein>
    <recommendedName>
        <fullName evidence="3">RNA polymerase sigma factor 70 region 4 type 2 domain-containing protein</fullName>
    </recommendedName>
</protein>
<reference evidence="2" key="1">
    <citation type="submission" date="2017-08" db="EMBL/GenBank/DDBJ databases">
        <title>Direct submision.</title>
        <authorList>
            <person name="Kim S.-J."/>
            <person name="Rhee S.-K."/>
        </authorList>
    </citation>
    <scope>NUCLEOTIDE SEQUENCE [LARGE SCALE GENOMIC DNA]</scope>
    <source>
        <strain evidence="2">GI5</strain>
    </source>
</reference>
<dbReference type="EMBL" id="CP022684">
    <property type="protein sequence ID" value="AUM11594.1"/>
    <property type="molecule type" value="Genomic_DNA"/>
</dbReference>
<dbReference type="InterPro" id="IPR013324">
    <property type="entry name" value="RNA_pol_sigma_r3/r4-like"/>
</dbReference>
<organism evidence="1 2">
    <name type="scientific">Ketobacter alkanivorans</name>
    <dbReference type="NCBI Taxonomy" id="1917421"/>
    <lineage>
        <taxon>Bacteria</taxon>
        <taxon>Pseudomonadati</taxon>
        <taxon>Pseudomonadota</taxon>
        <taxon>Gammaproteobacteria</taxon>
        <taxon>Pseudomonadales</taxon>
        <taxon>Ketobacteraceae</taxon>
        <taxon>Ketobacter</taxon>
    </lineage>
</organism>
<dbReference type="Gene3D" id="1.10.10.10">
    <property type="entry name" value="Winged helix-like DNA-binding domain superfamily/Winged helix DNA-binding domain"/>
    <property type="match status" value="1"/>
</dbReference>
<evidence type="ECO:0008006" key="3">
    <source>
        <dbReference type="Google" id="ProtNLM"/>
    </source>
</evidence>
<dbReference type="Proteomes" id="UP000235116">
    <property type="component" value="Chromosome"/>
</dbReference>
<evidence type="ECO:0000313" key="2">
    <source>
        <dbReference type="Proteomes" id="UP000235116"/>
    </source>
</evidence>
<dbReference type="RefSeq" id="WP_101892934.1">
    <property type="nucleotide sequence ID" value="NZ_CP022684.1"/>
</dbReference>
<dbReference type="KEGG" id="kak:Kalk_03805"/>
<evidence type="ECO:0000313" key="1">
    <source>
        <dbReference type="EMBL" id="AUM11594.1"/>
    </source>
</evidence>
<dbReference type="AlphaFoldDB" id="A0A2K9LLC4"/>
<accession>A0A2K9LLC4</accession>
<name>A0A2K9LLC4_9GAMM</name>
<proteinExistence type="predicted"/>